<dbReference type="Pfam" id="PF13649">
    <property type="entry name" value="Methyltransf_25"/>
    <property type="match status" value="1"/>
</dbReference>
<gene>
    <name evidence="2" type="ORF">RM590_17540</name>
</gene>
<dbReference type="GO" id="GO:0032259">
    <property type="term" value="P:methylation"/>
    <property type="evidence" value="ECO:0007669"/>
    <property type="project" value="UniProtKB-KW"/>
</dbReference>
<comment type="caution">
    <text evidence="2">The sequence shown here is derived from an EMBL/GenBank/DDBJ whole genome shotgun (WGS) entry which is preliminary data.</text>
</comment>
<evidence type="ECO:0000259" key="1">
    <source>
        <dbReference type="Pfam" id="PF13649"/>
    </source>
</evidence>
<reference evidence="3" key="1">
    <citation type="submission" date="2023-07" db="EMBL/GenBank/DDBJ databases">
        <title>30 novel species of actinomycetes from the DSMZ collection.</title>
        <authorList>
            <person name="Nouioui I."/>
        </authorList>
    </citation>
    <scope>NUCLEOTIDE SEQUENCE [LARGE SCALE GENOMIC DNA]</scope>
    <source>
        <strain evidence="3">DSM 44938</strain>
    </source>
</reference>
<evidence type="ECO:0000313" key="2">
    <source>
        <dbReference type="EMBL" id="MDT0344406.1"/>
    </source>
</evidence>
<dbReference type="InterPro" id="IPR041698">
    <property type="entry name" value="Methyltransf_25"/>
</dbReference>
<dbReference type="SUPFAM" id="SSF53335">
    <property type="entry name" value="S-adenosyl-L-methionine-dependent methyltransferases"/>
    <property type="match status" value="1"/>
</dbReference>
<feature type="domain" description="Methyltransferase" evidence="1">
    <location>
        <begin position="49"/>
        <end position="148"/>
    </location>
</feature>
<accession>A0ABU2MRZ8</accession>
<protein>
    <submittedName>
        <fullName evidence="2">Class I SAM-dependent methyltransferase</fullName>
        <ecNumber evidence="2">2.1.1.-</ecNumber>
    </submittedName>
</protein>
<dbReference type="Gene3D" id="3.40.50.150">
    <property type="entry name" value="Vaccinia Virus protein VP39"/>
    <property type="match status" value="1"/>
</dbReference>
<dbReference type="EC" id="2.1.1.-" evidence="2"/>
<dbReference type="InterPro" id="IPR029063">
    <property type="entry name" value="SAM-dependent_MTases_sf"/>
</dbReference>
<sequence length="250" mass="26384">MPTAVDHYDQLLAAHYTWMLGGDIAELAAGQTALLRDLAVSPGPSRLAVDLGCGSGAQSLALAGLGFDPVLAVDTSRPLLAELARHAEATAPAVRPVHADLRGALPAHTEPGSAAAIVCMGDTLTHLPTRQDVVSLLGDAARALAGGGKLVLSYRDLTAPLTGTDRFIPVRATPDRIMTCFLEYWDESTVVVHDLIHVRSGDTWTLRTGSYPKLRVHPDWLAGECRSAGMDVVHNGTVPRGLRVIAAVKP</sequence>
<evidence type="ECO:0000313" key="3">
    <source>
        <dbReference type="Proteomes" id="UP001183246"/>
    </source>
</evidence>
<dbReference type="CDD" id="cd02440">
    <property type="entry name" value="AdoMet_MTases"/>
    <property type="match status" value="1"/>
</dbReference>
<dbReference type="Proteomes" id="UP001183246">
    <property type="component" value="Unassembled WGS sequence"/>
</dbReference>
<name>A0ABU2MRZ8_9ACTN</name>
<organism evidence="2 3">
    <name type="scientific">Streptomyces litchfieldiae</name>
    <dbReference type="NCBI Taxonomy" id="3075543"/>
    <lineage>
        <taxon>Bacteria</taxon>
        <taxon>Bacillati</taxon>
        <taxon>Actinomycetota</taxon>
        <taxon>Actinomycetes</taxon>
        <taxon>Kitasatosporales</taxon>
        <taxon>Streptomycetaceae</taxon>
        <taxon>Streptomyces</taxon>
    </lineage>
</organism>
<keyword evidence="2" id="KW-0489">Methyltransferase</keyword>
<dbReference type="RefSeq" id="WP_311705530.1">
    <property type="nucleotide sequence ID" value="NZ_JAVREL010000009.1"/>
</dbReference>
<dbReference type="GO" id="GO:0008168">
    <property type="term" value="F:methyltransferase activity"/>
    <property type="evidence" value="ECO:0007669"/>
    <property type="project" value="UniProtKB-KW"/>
</dbReference>
<dbReference type="EMBL" id="JAVREL010000009">
    <property type="protein sequence ID" value="MDT0344406.1"/>
    <property type="molecule type" value="Genomic_DNA"/>
</dbReference>
<keyword evidence="2" id="KW-0808">Transferase</keyword>
<keyword evidence="3" id="KW-1185">Reference proteome</keyword>
<proteinExistence type="predicted"/>